<dbReference type="GO" id="GO:0016020">
    <property type="term" value="C:membrane"/>
    <property type="evidence" value="ECO:0007669"/>
    <property type="project" value="InterPro"/>
</dbReference>
<dbReference type="SUPFAM" id="SSF55874">
    <property type="entry name" value="ATPase domain of HSP90 chaperone/DNA topoisomerase II/histidine kinase"/>
    <property type="match status" value="1"/>
</dbReference>
<dbReference type="GO" id="GO:0000155">
    <property type="term" value="F:phosphorelay sensor kinase activity"/>
    <property type="evidence" value="ECO:0007669"/>
    <property type="project" value="InterPro"/>
</dbReference>
<dbReference type="PROSITE" id="PS51257">
    <property type="entry name" value="PROKAR_LIPOPROTEIN"/>
    <property type="match status" value="1"/>
</dbReference>
<evidence type="ECO:0000256" key="3">
    <source>
        <dbReference type="ARBA" id="ARBA00023012"/>
    </source>
</evidence>
<dbReference type="PANTHER" id="PTHR24421:SF59">
    <property type="entry name" value="OXYGEN SENSOR HISTIDINE KINASE NREB"/>
    <property type="match status" value="1"/>
</dbReference>
<feature type="transmembrane region" description="Helical" evidence="5">
    <location>
        <begin position="423"/>
        <end position="440"/>
    </location>
</feature>
<keyword evidence="5" id="KW-0812">Transmembrane</keyword>
<dbReference type="PANTHER" id="PTHR24421">
    <property type="entry name" value="NITRATE/NITRITE SENSOR PROTEIN NARX-RELATED"/>
    <property type="match status" value="1"/>
</dbReference>
<dbReference type="InterPro" id="IPR050482">
    <property type="entry name" value="Sensor_HK_TwoCompSys"/>
</dbReference>
<dbReference type="SMART" id="SM00387">
    <property type="entry name" value="HATPase_c"/>
    <property type="match status" value="1"/>
</dbReference>
<proteinExistence type="predicted"/>
<dbReference type="InterPro" id="IPR011712">
    <property type="entry name" value="Sig_transdc_His_kin_sub3_dim/P"/>
</dbReference>
<accession>A0A1H3CVV4</accession>
<sequence>MKNKYHILLLFFMLFVFFGCSKKKIDGVFVTSSEDSLSIYFTLANDFSLAKEKRLSFTQKAFNVVINKDNDSVNRVNLFKVANRYYNINDWNAFNKTVHIVLEKSESAKDTLNVIKAYTYLGDYYESQAILDSSFQFYYKAEKMYANLGDNLNLGKTLINKATLQFKAGDFFGSEKSVFNVLRIIKDEKKANNIIYDAYNLLGITYGELGQFENAIAYHNKALLISDDETIPKVFQSKATTYNNIGVLYLTSKKYLLAKKYFLKGLEQINLKVQKPYVYAMLVDNLAYSKFKLNDANELPQLFYDSLKLSDSLQLTTGMFVTKLHLSEYFHSNNNTIKAIQYSKEALLLSRTTNNPRDALSALKQLSIIEPKKASIYTKEYIQINENLQKAERAMGDKFSRIEYETDRIKTENSSLEVQNRNLVYVFSALTILGLFLYIIKAQKTKNRELLYKQQQQKANEDIYNLMISQQNTIETNRVKEKKRVAQELHDGVLGRLFGVRMNLDGLNNFQDEMAINQRINYLSELKNIEQDIREISHDLNREKSELINNFVAIVDNLFEEQRNTFPSKLVSVIDRRIKWERMVNSVKINLFRIMQESLQNINKYAKADLITIEVKRQEDDLLLVITDNGIGFNSKTKKKGIGIQNMLSRTKECHGLFNIKSKKGEGTVITVTLPIEQKQKQIPS</sequence>
<dbReference type="Pfam" id="PF02518">
    <property type="entry name" value="HATPase_c"/>
    <property type="match status" value="1"/>
</dbReference>
<dbReference type="InterPro" id="IPR003594">
    <property type="entry name" value="HATPase_dom"/>
</dbReference>
<dbReference type="AlphaFoldDB" id="A0A1H3CVV4"/>
<dbReference type="GO" id="GO:0046983">
    <property type="term" value="F:protein dimerization activity"/>
    <property type="evidence" value="ECO:0007669"/>
    <property type="project" value="InterPro"/>
</dbReference>
<protein>
    <submittedName>
        <fullName evidence="7">Histidine kinase</fullName>
    </submittedName>
</protein>
<dbReference type="Pfam" id="PF13424">
    <property type="entry name" value="TPR_12"/>
    <property type="match status" value="1"/>
</dbReference>
<evidence type="ECO:0000313" key="7">
    <source>
        <dbReference type="EMBL" id="SDX57589.1"/>
    </source>
</evidence>
<organism evidence="7 8">
    <name type="scientific">Flavobacterium degerlachei</name>
    <dbReference type="NCBI Taxonomy" id="229203"/>
    <lineage>
        <taxon>Bacteria</taxon>
        <taxon>Pseudomonadati</taxon>
        <taxon>Bacteroidota</taxon>
        <taxon>Flavobacteriia</taxon>
        <taxon>Flavobacteriales</taxon>
        <taxon>Flavobacteriaceae</taxon>
        <taxon>Flavobacterium</taxon>
    </lineage>
</organism>
<feature type="repeat" description="TPR" evidence="4">
    <location>
        <begin position="196"/>
        <end position="229"/>
    </location>
</feature>
<keyword evidence="1" id="KW-0808">Transferase</keyword>
<dbReference type="Proteomes" id="UP000198569">
    <property type="component" value="Unassembled WGS sequence"/>
</dbReference>
<keyword evidence="3" id="KW-0902">Two-component regulatory system</keyword>
<dbReference type="SMART" id="SM00028">
    <property type="entry name" value="TPR"/>
    <property type="match status" value="4"/>
</dbReference>
<dbReference type="Gene3D" id="1.20.5.1930">
    <property type="match status" value="1"/>
</dbReference>
<keyword evidence="5" id="KW-0472">Membrane</keyword>
<dbReference type="InterPro" id="IPR011990">
    <property type="entry name" value="TPR-like_helical_dom_sf"/>
</dbReference>
<gene>
    <name evidence="7" type="ORF">SAMN05444338_1128</name>
</gene>
<evidence type="ECO:0000256" key="1">
    <source>
        <dbReference type="ARBA" id="ARBA00022679"/>
    </source>
</evidence>
<dbReference type="Pfam" id="PF07730">
    <property type="entry name" value="HisKA_3"/>
    <property type="match status" value="1"/>
</dbReference>
<dbReference type="Gene3D" id="3.30.565.10">
    <property type="entry name" value="Histidine kinase-like ATPase, C-terminal domain"/>
    <property type="match status" value="1"/>
</dbReference>
<feature type="domain" description="Histidine kinase" evidence="6">
    <location>
        <begin position="591"/>
        <end position="678"/>
    </location>
</feature>
<keyword evidence="2 7" id="KW-0418">Kinase</keyword>
<dbReference type="Gene3D" id="1.25.40.10">
    <property type="entry name" value="Tetratricopeptide repeat domain"/>
    <property type="match status" value="1"/>
</dbReference>
<dbReference type="EMBL" id="FNMV01000012">
    <property type="protein sequence ID" value="SDX57589.1"/>
    <property type="molecule type" value="Genomic_DNA"/>
</dbReference>
<evidence type="ECO:0000256" key="2">
    <source>
        <dbReference type="ARBA" id="ARBA00022777"/>
    </source>
</evidence>
<evidence type="ECO:0000256" key="5">
    <source>
        <dbReference type="SAM" id="Phobius"/>
    </source>
</evidence>
<dbReference type="InterPro" id="IPR036890">
    <property type="entry name" value="HATPase_C_sf"/>
</dbReference>
<dbReference type="InterPro" id="IPR005467">
    <property type="entry name" value="His_kinase_dom"/>
</dbReference>
<dbReference type="PROSITE" id="PS50005">
    <property type="entry name" value="TPR"/>
    <property type="match status" value="1"/>
</dbReference>
<dbReference type="PROSITE" id="PS50109">
    <property type="entry name" value="HIS_KIN"/>
    <property type="match status" value="1"/>
</dbReference>
<evidence type="ECO:0000313" key="8">
    <source>
        <dbReference type="Proteomes" id="UP000198569"/>
    </source>
</evidence>
<dbReference type="InterPro" id="IPR019734">
    <property type="entry name" value="TPR_rpt"/>
</dbReference>
<reference evidence="8" key="1">
    <citation type="submission" date="2016-10" db="EMBL/GenBank/DDBJ databases">
        <authorList>
            <person name="Varghese N."/>
            <person name="Submissions S."/>
        </authorList>
    </citation>
    <scope>NUCLEOTIDE SEQUENCE [LARGE SCALE GENOMIC DNA]</scope>
    <source>
        <strain evidence="8">DSM 15718</strain>
    </source>
</reference>
<dbReference type="SUPFAM" id="SSF48452">
    <property type="entry name" value="TPR-like"/>
    <property type="match status" value="2"/>
</dbReference>
<dbReference type="STRING" id="229203.SAMN05444338_1128"/>
<keyword evidence="4" id="KW-0802">TPR repeat</keyword>
<dbReference type="CDD" id="cd16917">
    <property type="entry name" value="HATPase_UhpB-NarQ-NarX-like"/>
    <property type="match status" value="1"/>
</dbReference>
<name>A0A1H3CVV4_9FLAO</name>
<evidence type="ECO:0000259" key="6">
    <source>
        <dbReference type="PROSITE" id="PS50109"/>
    </source>
</evidence>
<evidence type="ECO:0000256" key="4">
    <source>
        <dbReference type="PROSITE-ProRule" id="PRU00339"/>
    </source>
</evidence>
<keyword evidence="5" id="KW-1133">Transmembrane helix</keyword>
<keyword evidence="8" id="KW-1185">Reference proteome</keyword>